<proteinExistence type="predicted"/>
<comment type="caution">
    <text evidence="2">The sequence shown here is derived from an EMBL/GenBank/DDBJ whole genome shotgun (WGS) entry which is preliminary data.</text>
</comment>
<protein>
    <recommendedName>
        <fullName evidence="1">DUF6314 domain-containing protein</fullName>
    </recommendedName>
</protein>
<dbReference type="Pfam" id="PF19834">
    <property type="entry name" value="DUF6314"/>
    <property type="match status" value="1"/>
</dbReference>
<evidence type="ECO:0000313" key="3">
    <source>
        <dbReference type="Proteomes" id="UP000218427"/>
    </source>
</evidence>
<organism evidence="2 3">
    <name type="scientific">Microbulbifer flavimaris</name>
    <dbReference type="NCBI Taxonomy" id="1781068"/>
    <lineage>
        <taxon>Bacteria</taxon>
        <taxon>Pseudomonadati</taxon>
        <taxon>Pseudomonadota</taxon>
        <taxon>Gammaproteobacteria</taxon>
        <taxon>Cellvibrionales</taxon>
        <taxon>Microbulbiferaceae</taxon>
        <taxon>Microbulbifer</taxon>
    </lineage>
</organism>
<dbReference type="Proteomes" id="UP000218427">
    <property type="component" value="Unassembled WGS sequence"/>
</dbReference>
<gene>
    <name evidence="2" type="ORF">AWR36_007330</name>
</gene>
<reference evidence="2" key="1">
    <citation type="submission" date="2017-08" db="EMBL/GenBank/DDBJ databases">
        <title>Microbulbifer marisrubri sp. nov., a halophilic alphaproteobacterium isolated from marine sediment of the Yellow Sea, China.</title>
        <authorList>
            <person name="Zhang G."/>
            <person name="Xiong Q."/>
        </authorList>
    </citation>
    <scope>NUCLEOTIDE SEQUENCE [LARGE SCALE GENOMIC DNA]</scope>
    <source>
        <strain evidence="2">WRN-8</strain>
    </source>
</reference>
<evidence type="ECO:0000259" key="1">
    <source>
        <dbReference type="Pfam" id="PF19834"/>
    </source>
</evidence>
<dbReference type="InterPro" id="IPR045632">
    <property type="entry name" value="DUF6314"/>
</dbReference>
<sequence>MVDQRKVIEALWFRLAKITELSFTASNGAGSGTDWRGHGRGQVEVSRCGELLLFDEAAQFTRSDGLKLPMRNRYRWGRLEHRVRLEHQRREEPVLLFELEPVTAHGLRQVAPHLCGRDRYTADLLLHGSEIELIWTIAGPHKEERLHYHYW</sequence>
<evidence type="ECO:0000313" key="2">
    <source>
        <dbReference type="EMBL" id="PCO05810.1"/>
    </source>
</evidence>
<name>A0ABX4I075_9GAMM</name>
<dbReference type="EMBL" id="LRFG02000002">
    <property type="protein sequence ID" value="PCO05810.1"/>
    <property type="molecule type" value="Genomic_DNA"/>
</dbReference>
<dbReference type="RefSeq" id="WP_067083211.1">
    <property type="nucleotide sequence ID" value="NZ_LRFG02000002.1"/>
</dbReference>
<accession>A0ABX4I075</accession>
<keyword evidence="3" id="KW-1185">Reference proteome</keyword>
<feature type="domain" description="DUF6314" evidence="1">
    <location>
        <begin position="36"/>
        <end position="150"/>
    </location>
</feature>